<evidence type="ECO:0000313" key="8">
    <source>
        <dbReference type="Proteomes" id="UP000645828"/>
    </source>
</evidence>
<evidence type="ECO:0000313" key="7">
    <source>
        <dbReference type="EMBL" id="CAD7684024.1"/>
    </source>
</evidence>
<evidence type="ECO:0000256" key="4">
    <source>
        <dbReference type="ARBA" id="ARBA00023242"/>
    </source>
</evidence>
<dbReference type="InterPro" id="IPR039590">
    <property type="entry name" value="Dppa2/4"/>
</dbReference>
<organism evidence="7 8">
    <name type="scientific">Nyctereutes procyonoides</name>
    <name type="common">Raccoon dog</name>
    <name type="synonym">Canis procyonoides</name>
    <dbReference type="NCBI Taxonomy" id="34880"/>
    <lineage>
        <taxon>Eukaryota</taxon>
        <taxon>Metazoa</taxon>
        <taxon>Chordata</taxon>
        <taxon>Craniata</taxon>
        <taxon>Vertebrata</taxon>
        <taxon>Euteleostomi</taxon>
        <taxon>Mammalia</taxon>
        <taxon>Eutheria</taxon>
        <taxon>Laurasiatheria</taxon>
        <taxon>Carnivora</taxon>
        <taxon>Caniformia</taxon>
        <taxon>Canidae</taxon>
        <taxon>Nyctereutes</taxon>
    </lineage>
</organism>
<feature type="compositionally biased region" description="Low complexity" evidence="5">
    <location>
        <begin position="122"/>
        <end position="134"/>
    </location>
</feature>
<dbReference type="GO" id="GO:0048731">
    <property type="term" value="P:system development"/>
    <property type="evidence" value="ECO:0007669"/>
    <property type="project" value="TreeGrafter"/>
</dbReference>
<feature type="compositionally biased region" description="Basic and acidic residues" evidence="5">
    <location>
        <begin position="11"/>
        <end position="32"/>
    </location>
</feature>
<keyword evidence="4" id="KW-0539">Nucleus</keyword>
<proteinExistence type="predicted"/>
<feature type="domain" description="Developmental pluripotency-associated protein 2/4 C-terminal" evidence="6">
    <location>
        <begin position="256"/>
        <end position="302"/>
    </location>
</feature>
<dbReference type="PANTHER" id="PTHR16073:SF8">
    <property type="entry name" value="DEVELOPMENTAL PLURIPOTENCY-ASSOCIATED PROTEIN 4"/>
    <property type="match status" value="1"/>
</dbReference>
<sequence length="310" mass="33810">MTPRNMRREKRIQPRDRQEDRLPETEARREGDEQAGQVPTAHPGSCWAGPNQCKMDGCFGKAEAARPRPGRQAAGLAGKEKRLQGVFESKFKQTKSYQEQRPGYGEARSGASVPTRGGLLFASSPQPAAPRPAAVTQQDGATRLGRKGRASPLPPGVPLHYLLKLPPANLFHRDILQAWCQELKLSTKGQKLDVYKRICGYKIDVGQGEMSLESPGTKIPSDGTYPPEVAAPPERSNALLEEVDTVMTTSALDAVFASWSRIAAMAGKMETVASPQEAHALFLLPACNFPPPQLCSKCVQKNKVLMKSLQ</sequence>
<dbReference type="GO" id="GO:0003682">
    <property type="term" value="F:chromatin binding"/>
    <property type="evidence" value="ECO:0007669"/>
    <property type="project" value="InterPro"/>
</dbReference>
<dbReference type="PANTHER" id="PTHR16073">
    <property type="entry name" value="DCR DOMAIN-CONTAINING PROTEIN"/>
    <property type="match status" value="1"/>
</dbReference>
<dbReference type="EMBL" id="CAJHUB010000755">
    <property type="protein sequence ID" value="CAD7684024.1"/>
    <property type="molecule type" value="Genomic_DNA"/>
</dbReference>
<comment type="caution">
    <text evidence="7">The sequence shown here is derived from an EMBL/GenBank/DDBJ whole genome shotgun (WGS) entry which is preliminary data.</text>
</comment>
<feature type="region of interest" description="Disordered" evidence="5">
    <location>
        <begin position="1"/>
        <end position="52"/>
    </location>
</feature>
<accession>A0A811Z859</accession>
<gene>
    <name evidence="7" type="ORF">NYPRO_LOCUS16817</name>
</gene>
<name>A0A811Z859_NYCPR</name>
<dbReference type="AlphaFoldDB" id="A0A811Z859"/>
<evidence type="ECO:0000256" key="2">
    <source>
        <dbReference type="ARBA" id="ARBA00023015"/>
    </source>
</evidence>
<evidence type="ECO:0000256" key="3">
    <source>
        <dbReference type="ARBA" id="ARBA00023163"/>
    </source>
</evidence>
<evidence type="ECO:0000259" key="6">
    <source>
        <dbReference type="Pfam" id="PF14047"/>
    </source>
</evidence>
<dbReference type="Pfam" id="PF14047">
    <property type="entry name" value="DCR"/>
    <property type="match status" value="1"/>
</dbReference>
<evidence type="ECO:0000256" key="5">
    <source>
        <dbReference type="SAM" id="MobiDB-lite"/>
    </source>
</evidence>
<evidence type="ECO:0000256" key="1">
    <source>
        <dbReference type="ARBA" id="ARBA00004123"/>
    </source>
</evidence>
<feature type="region of interest" description="Disordered" evidence="5">
    <location>
        <begin position="92"/>
        <end position="152"/>
    </location>
</feature>
<dbReference type="Proteomes" id="UP000645828">
    <property type="component" value="Unassembled WGS sequence"/>
</dbReference>
<comment type="subcellular location">
    <subcellularLocation>
        <location evidence="1">Nucleus</location>
    </subcellularLocation>
</comment>
<keyword evidence="3" id="KW-0804">Transcription</keyword>
<reference evidence="7" key="1">
    <citation type="submission" date="2020-12" db="EMBL/GenBank/DDBJ databases">
        <authorList>
            <consortium name="Molecular Ecology Group"/>
        </authorList>
    </citation>
    <scope>NUCLEOTIDE SEQUENCE</scope>
    <source>
        <strain evidence="7">TBG_1078</strain>
    </source>
</reference>
<keyword evidence="2" id="KW-0805">Transcription regulation</keyword>
<dbReference type="InterPro" id="IPR025891">
    <property type="entry name" value="Dppa2/4_C_dom"/>
</dbReference>
<feature type="compositionally biased region" description="Basic residues" evidence="5">
    <location>
        <begin position="1"/>
        <end position="10"/>
    </location>
</feature>
<keyword evidence="8" id="KW-1185">Reference proteome</keyword>
<dbReference type="GO" id="GO:0005634">
    <property type="term" value="C:nucleus"/>
    <property type="evidence" value="ECO:0007669"/>
    <property type="project" value="UniProtKB-SubCell"/>
</dbReference>
<protein>
    <submittedName>
        <fullName evidence="7">(raccoon dog) hypothetical protein</fullName>
    </submittedName>
</protein>